<dbReference type="PANTHER" id="PTHR34478:SF2">
    <property type="entry name" value="MEMBRANE PROTEIN"/>
    <property type="match status" value="1"/>
</dbReference>
<evidence type="ECO:0000256" key="6">
    <source>
        <dbReference type="SAM" id="Phobius"/>
    </source>
</evidence>
<dbReference type="AlphaFoldDB" id="A0A1H9FIA3"/>
<dbReference type="STRING" id="89093.SAMN04488558_10957"/>
<organism evidence="7 8">
    <name type="scientific">Ignavigranum ruoffiae</name>
    <dbReference type="NCBI Taxonomy" id="89093"/>
    <lineage>
        <taxon>Bacteria</taxon>
        <taxon>Bacillati</taxon>
        <taxon>Bacillota</taxon>
        <taxon>Bacilli</taxon>
        <taxon>Lactobacillales</taxon>
        <taxon>Aerococcaceae</taxon>
        <taxon>Ignavigranum</taxon>
    </lineage>
</organism>
<evidence type="ECO:0000256" key="4">
    <source>
        <dbReference type="ARBA" id="ARBA00022989"/>
    </source>
</evidence>
<dbReference type="RefSeq" id="WP_092572417.1">
    <property type="nucleotide sequence ID" value="NZ_FOEN01000009.1"/>
</dbReference>
<evidence type="ECO:0000256" key="3">
    <source>
        <dbReference type="ARBA" id="ARBA00022692"/>
    </source>
</evidence>
<name>A0A1H9FIA3_9LACT</name>
<dbReference type="Pfam" id="PF04011">
    <property type="entry name" value="LemA"/>
    <property type="match status" value="1"/>
</dbReference>
<dbReference type="SUPFAM" id="SSF140478">
    <property type="entry name" value="LemA-like"/>
    <property type="match status" value="1"/>
</dbReference>
<dbReference type="GO" id="GO:0016020">
    <property type="term" value="C:membrane"/>
    <property type="evidence" value="ECO:0007669"/>
    <property type="project" value="UniProtKB-SubCell"/>
</dbReference>
<dbReference type="Gene3D" id="1.20.1440.20">
    <property type="entry name" value="LemA-like domain"/>
    <property type="match status" value="1"/>
</dbReference>
<proteinExistence type="inferred from homology"/>
<dbReference type="EMBL" id="FOEN01000009">
    <property type="protein sequence ID" value="SEQ37681.1"/>
    <property type="molecule type" value="Genomic_DNA"/>
</dbReference>
<keyword evidence="8" id="KW-1185">Reference proteome</keyword>
<dbReference type="OrthoDB" id="9804152at2"/>
<dbReference type="InterPro" id="IPR007156">
    <property type="entry name" value="MamQ_LemA"/>
</dbReference>
<evidence type="ECO:0000313" key="7">
    <source>
        <dbReference type="EMBL" id="SEQ37681.1"/>
    </source>
</evidence>
<evidence type="ECO:0000256" key="5">
    <source>
        <dbReference type="ARBA" id="ARBA00023136"/>
    </source>
</evidence>
<feature type="transmembrane region" description="Helical" evidence="6">
    <location>
        <begin position="6"/>
        <end position="25"/>
    </location>
</feature>
<reference evidence="7 8" key="1">
    <citation type="submission" date="2016-10" db="EMBL/GenBank/DDBJ databases">
        <authorList>
            <person name="de Groot N.N."/>
        </authorList>
    </citation>
    <scope>NUCLEOTIDE SEQUENCE [LARGE SCALE GENOMIC DNA]</scope>
    <source>
        <strain evidence="7 8">DSM 15695</strain>
    </source>
</reference>
<dbReference type="InterPro" id="IPR023353">
    <property type="entry name" value="LemA-like_dom_sf"/>
</dbReference>
<evidence type="ECO:0000256" key="1">
    <source>
        <dbReference type="ARBA" id="ARBA00004167"/>
    </source>
</evidence>
<comment type="similarity">
    <text evidence="2">Belongs to the LemA family.</text>
</comment>
<keyword evidence="3 6" id="KW-0812">Transmembrane</keyword>
<evidence type="ECO:0000313" key="8">
    <source>
        <dbReference type="Proteomes" id="UP000198833"/>
    </source>
</evidence>
<dbReference type="PANTHER" id="PTHR34478">
    <property type="entry name" value="PROTEIN LEMA"/>
    <property type="match status" value="1"/>
</dbReference>
<sequence>MLALFIVLGIVALIALFWVGIYNNLIKKRNWVKEAFGQVDVQLQKRNDLIPNLVNTVKGYAQHESSTLEAVVKARQQLINLPNDADPAEINVKSNALTGALSRLLVVAEQYPELKANTNFLQLQNSLETIEKEIAIARQLYNSSVTEYNNLVETVPNNIVAGVHGFQTQKVLETPAEDRAVPEVQF</sequence>
<dbReference type="Proteomes" id="UP000198833">
    <property type="component" value="Unassembled WGS sequence"/>
</dbReference>
<evidence type="ECO:0000256" key="2">
    <source>
        <dbReference type="ARBA" id="ARBA00008854"/>
    </source>
</evidence>
<accession>A0A1H9FIA3</accession>
<gene>
    <name evidence="7" type="ORF">SAMN04488558_10957</name>
</gene>
<keyword evidence="5 6" id="KW-0472">Membrane</keyword>
<keyword evidence="4 6" id="KW-1133">Transmembrane helix</keyword>
<comment type="subcellular location">
    <subcellularLocation>
        <location evidence="1">Membrane</location>
        <topology evidence="1">Single-pass membrane protein</topology>
    </subcellularLocation>
</comment>
<protein>
    <submittedName>
        <fullName evidence="7">LemA protein</fullName>
    </submittedName>
</protein>